<dbReference type="Gene3D" id="3.40.1500.10">
    <property type="entry name" value="Coproporphyrinogen III oxidase, aerobic"/>
    <property type="match status" value="1"/>
</dbReference>
<evidence type="ECO:0000256" key="6">
    <source>
        <dbReference type="ARBA" id="ARBA00023133"/>
    </source>
</evidence>
<dbReference type="SUPFAM" id="SSF102886">
    <property type="entry name" value="Coproporphyrinogen III oxidase"/>
    <property type="match status" value="1"/>
</dbReference>
<dbReference type="PIRSF" id="PIRSF000166">
    <property type="entry name" value="Coproporphyri_ox"/>
    <property type="match status" value="1"/>
</dbReference>
<proteinExistence type="inferred from homology"/>
<comment type="similarity">
    <text evidence="2">Belongs to the aerobic coproporphyrinogen-III oxidase family.</text>
</comment>
<dbReference type="GO" id="GO:0004109">
    <property type="term" value="F:coproporphyrinogen oxidase activity"/>
    <property type="evidence" value="ECO:0007669"/>
    <property type="project" value="UniProtKB-EC"/>
</dbReference>
<gene>
    <name evidence="8" type="ORF">SK128_011537</name>
</gene>
<dbReference type="Pfam" id="PF01218">
    <property type="entry name" value="Coprogen_oxidas"/>
    <property type="match status" value="1"/>
</dbReference>
<keyword evidence="6" id="KW-0350">Heme biosynthesis</keyword>
<dbReference type="InterPro" id="IPR036406">
    <property type="entry name" value="Coprogen_oxidase_aer_sf"/>
</dbReference>
<comment type="caution">
    <text evidence="8">The sequence shown here is derived from an EMBL/GenBank/DDBJ whole genome shotgun (WGS) entry which is preliminary data.</text>
</comment>
<evidence type="ECO:0000256" key="7">
    <source>
        <dbReference type="ARBA" id="ARBA00023244"/>
    </source>
</evidence>
<organism evidence="8 9">
    <name type="scientific">Halocaridina rubra</name>
    <name type="common">Hawaiian red shrimp</name>
    <dbReference type="NCBI Taxonomy" id="373956"/>
    <lineage>
        <taxon>Eukaryota</taxon>
        <taxon>Metazoa</taxon>
        <taxon>Ecdysozoa</taxon>
        <taxon>Arthropoda</taxon>
        <taxon>Crustacea</taxon>
        <taxon>Multicrustacea</taxon>
        <taxon>Malacostraca</taxon>
        <taxon>Eumalacostraca</taxon>
        <taxon>Eucarida</taxon>
        <taxon>Decapoda</taxon>
        <taxon>Pleocyemata</taxon>
        <taxon>Caridea</taxon>
        <taxon>Atyoidea</taxon>
        <taxon>Atyidae</taxon>
        <taxon>Halocaridina</taxon>
    </lineage>
</organism>
<evidence type="ECO:0000256" key="3">
    <source>
        <dbReference type="ARBA" id="ARBA00011738"/>
    </source>
</evidence>
<comment type="pathway">
    <text evidence="1">Porphyrin-containing compound metabolism; protoporphyrin-IX biosynthesis; protoporphyrinogen-IX from coproporphyrinogen-III (O2 route): step 1/1.</text>
</comment>
<dbReference type="PANTHER" id="PTHR10755">
    <property type="entry name" value="COPROPORPHYRINOGEN III OXIDASE, MITOCHONDRIAL"/>
    <property type="match status" value="1"/>
</dbReference>
<dbReference type="PANTHER" id="PTHR10755:SF0">
    <property type="entry name" value="OXYGEN-DEPENDENT COPROPORPHYRINOGEN-III OXIDASE, MITOCHONDRIAL"/>
    <property type="match status" value="1"/>
</dbReference>
<dbReference type="EMBL" id="JAXCGZ010022960">
    <property type="protein sequence ID" value="KAK7020191.1"/>
    <property type="molecule type" value="Genomic_DNA"/>
</dbReference>
<dbReference type="PRINTS" id="PR00073">
    <property type="entry name" value="COPRGNOXDASE"/>
</dbReference>
<name>A0AAN8WM35_HALRR</name>
<dbReference type="EC" id="1.3.3.3" evidence="4"/>
<evidence type="ECO:0000256" key="1">
    <source>
        <dbReference type="ARBA" id="ARBA00005168"/>
    </source>
</evidence>
<dbReference type="InterPro" id="IPR001260">
    <property type="entry name" value="Coprogen_oxidase_aer"/>
</dbReference>
<evidence type="ECO:0000313" key="9">
    <source>
        <dbReference type="Proteomes" id="UP001381693"/>
    </source>
</evidence>
<dbReference type="GO" id="GO:0005737">
    <property type="term" value="C:cytoplasm"/>
    <property type="evidence" value="ECO:0007669"/>
    <property type="project" value="TreeGrafter"/>
</dbReference>
<dbReference type="GO" id="GO:0006782">
    <property type="term" value="P:protoporphyrinogen IX biosynthetic process"/>
    <property type="evidence" value="ECO:0007669"/>
    <property type="project" value="TreeGrafter"/>
</dbReference>
<evidence type="ECO:0000256" key="5">
    <source>
        <dbReference type="ARBA" id="ARBA00023002"/>
    </source>
</evidence>
<keyword evidence="5" id="KW-0560">Oxidoreductase</keyword>
<keyword evidence="9" id="KW-1185">Reference proteome</keyword>
<keyword evidence="7" id="KW-0627">Porphyrin biosynthesis</keyword>
<evidence type="ECO:0000256" key="2">
    <source>
        <dbReference type="ARBA" id="ARBA00010644"/>
    </source>
</evidence>
<reference evidence="8 9" key="1">
    <citation type="submission" date="2023-11" db="EMBL/GenBank/DDBJ databases">
        <title>Halocaridina rubra genome assembly.</title>
        <authorList>
            <person name="Smith C."/>
        </authorList>
    </citation>
    <scope>NUCLEOTIDE SEQUENCE [LARGE SCALE GENOMIC DNA]</scope>
    <source>
        <strain evidence="8">EP-1</strain>
        <tissue evidence="8">Whole</tissue>
    </source>
</reference>
<sequence>MASKVLRSAFRTFSTMSSVETLKLSRNRRFIGVSLIAAGGAFLFSTQSESLLAAQKMGNIDTSHFMAEPITDLNKLEVNPDDMKTKMELLIMRIQKEFCEALEQEDGGKFLIDRWSRHDPKEGGGISCVLQDSATFEKAGVNITVMTAPLSKQLQASMRARGKELPEDKQFTFFAAGISSVIHPRNPHVPTIHFNYRYFEMQDEDGNNKHWWFGGGTDLTPYYLVEEDVRHFHSVLKSACDPHHPDYYPNYKKWCDDYFFVKFRGERRGVGGIFFDDLEANDSSKVYAFVKDCAEAVVPSYIPLVKKHKNDPVSDAERRWQLLRRGRYVEFNLVYDRGTKFGFATPNARIESILMSLPLHARWEYMHQPEPGSPEYKITEVLKNPKDWI</sequence>
<accession>A0AAN8WM35</accession>
<evidence type="ECO:0000256" key="4">
    <source>
        <dbReference type="ARBA" id="ARBA00012869"/>
    </source>
</evidence>
<protein>
    <recommendedName>
        <fullName evidence="4">coproporphyrinogen oxidase</fullName>
        <ecNumber evidence="4">1.3.3.3</ecNumber>
    </recommendedName>
</protein>
<evidence type="ECO:0000313" key="8">
    <source>
        <dbReference type="EMBL" id="KAK7020191.1"/>
    </source>
</evidence>
<dbReference type="FunFam" id="3.40.1500.10:FF:000002">
    <property type="entry name" value="oxygen-dependent coproporphyrinogen-III oxidase, mitochondrial"/>
    <property type="match status" value="1"/>
</dbReference>
<dbReference type="NCBIfam" id="NF003727">
    <property type="entry name" value="PRK05330.1"/>
    <property type="match status" value="1"/>
</dbReference>
<dbReference type="AlphaFoldDB" id="A0AAN8WM35"/>
<comment type="subunit">
    <text evidence="3">Homodimer.</text>
</comment>
<dbReference type="Proteomes" id="UP001381693">
    <property type="component" value="Unassembled WGS sequence"/>
</dbReference>